<reference evidence="6 7" key="1">
    <citation type="submission" date="2019-10" db="EMBL/GenBank/DDBJ databases">
        <title>Genome Sequence of Micromonospora terminaliae DSM 101760.</title>
        <authorList>
            <person name="Guo L."/>
        </authorList>
    </citation>
    <scope>NUCLEOTIDE SEQUENCE [LARGE SCALE GENOMIC DNA]</scope>
    <source>
        <strain evidence="6 7">DSM 101760</strain>
    </source>
</reference>
<dbReference type="PANTHER" id="PTHR44846:SF17">
    <property type="entry name" value="GNTR-FAMILY TRANSCRIPTIONAL REGULATOR"/>
    <property type="match status" value="1"/>
</dbReference>
<reference evidence="5 8" key="2">
    <citation type="submission" date="2020-02" db="EMBL/GenBank/DDBJ databases">
        <title>WGS of Micromonospora spp. isolated from hot spring.</title>
        <authorList>
            <person name="Thawai C."/>
        </authorList>
    </citation>
    <scope>NUCLEOTIDE SEQUENCE [LARGE SCALE GENOMIC DNA]</scope>
    <source>
        <strain evidence="5 8">TMS7</strain>
    </source>
</reference>
<dbReference type="Gene3D" id="1.10.10.10">
    <property type="entry name" value="Winged helix-like DNA-binding domain superfamily/Winged helix DNA-binding domain"/>
    <property type="match status" value="1"/>
</dbReference>
<dbReference type="SUPFAM" id="SSF64288">
    <property type="entry name" value="Chorismate lyase-like"/>
    <property type="match status" value="1"/>
</dbReference>
<name>A0AAJ3DM77_9ACTN</name>
<keyword evidence="3" id="KW-0804">Transcription</keyword>
<keyword evidence="1" id="KW-0805">Transcription regulation</keyword>
<evidence type="ECO:0000256" key="3">
    <source>
        <dbReference type="ARBA" id="ARBA00023163"/>
    </source>
</evidence>
<organism evidence="5 8">
    <name type="scientific">Micromonospora terminaliae</name>
    <dbReference type="NCBI Taxonomy" id="1914461"/>
    <lineage>
        <taxon>Bacteria</taxon>
        <taxon>Bacillati</taxon>
        <taxon>Actinomycetota</taxon>
        <taxon>Actinomycetes</taxon>
        <taxon>Micromonosporales</taxon>
        <taxon>Micromonosporaceae</taxon>
        <taxon>Micromonospora</taxon>
    </lineage>
</organism>
<accession>A0AAJ3DM77</accession>
<dbReference type="GO" id="GO:0003677">
    <property type="term" value="F:DNA binding"/>
    <property type="evidence" value="ECO:0007669"/>
    <property type="project" value="UniProtKB-KW"/>
</dbReference>
<dbReference type="GO" id="GO:0045892">
    <property type="term" value="P:negative regulation of DNA-templated transcription"/>
    <property type="evidence" value="ECO:0007669"/>
    <property type="project" value="TreeGrafter"/>
</dbReference>
<proteinExistence type="predicted"/>
<dbReference type="PROSITE" id="PS50949">
    <property type="entry name" value="HTH_GNTR"/>
    <property type="match status" value="1"/>
</dbReference>
<dbReference type="InterPro" id="IPR036388">
    <property type="entry name" value="WH-like_DNA-bd_sf"/>
</dbReference>
<dbReference type="CDD" id="cd07377">
    <property type="entry name" value="WHTH_GntR"/>
    <property type="match status" value="1"/>
</dbReference>
<dbReference type="SMART" id="SM00866">
    <property type="entry name" value="UTRA"/>
    <property type="match status" value="1"/>
</dbReference>
<dbReference type="Proteomes" id="UP000477779">
    <property type="component" value="Unassembled WGS sequence"/>
</dbReference>
<dbReference type="PANTHER" id="PTHR44846">
    <property type="entry name" value="MANNOSYL-D-GLYCERATE TRANSPORT/METABOLISM SYSTEM REPRESSOR MNGR-RELATED"/>
    <property type="match status" value="1"/>
</dbReference>
<dbReference type="InterPro" id="IPR011663">
    <property type="entry name" value="UTRA"/>
</dbReference>
<dbReference type="InterPro" id="IPR050679">
    <property type="entry name" value="Bact_HTH_transcr_reg"/>
</dbReference>
<feature type="domain" description="HTH gntR-type" evidence="4">
    <location>
        <begin position="48"/>
        <end position="116"/>
    </location>
</feature>
<evidence type="ECO:0000259" key="4">
    <source>
        <dbReference type="PROSITE" id="PS50949"/>
    </source>
</evidence>
<evidence type="ECO:0000313" key="8">
    <source>
        <dbReference type="Proteomes" id="UP000477779"/>
    </source>
</evidence>
<dbReference type="SUPFAM" id="SSF46785">
    <property type="entry name" value="Winged helix' DNA-binding domain"/>
    <property type="match status" value="1"/>
</dbReference>
<dbReference type="InterPro" id="IPR000524">
    <property type="entry name" value="Tscrpt_reg_HTH_GntR"/>
</dbReference>
<keyword evidence="2" id="KW-0238">DNA-binding</keyword>
<evidence type="ECO:0000256" key="1">
    <source>
        <dbReference type="ARBA" id="ARBA00023015"/>
    </source>
</evidence>
<gene>
    <name evidence="5" type="ORF">G3561_29285</name>
    <name evidence="6" type="ORF">GCE86_03395</name>
</gene>
<dbReference type="EMBL" id="CP045309">
    <property type="protein sequence ID" value="QGL46173.1"/>
    <property type="molecule type" value="Genomic_DNA"/>
</dbReference>
<dbReference type="InterPro" id="IPR028978">
    <property type="entry name" value="Chorismate_lyase_/UTRA_dom_sf"/>
</dbReference>
<dbReference type="Gene3D" id="3.40.1410.10">
    <property type="entry name" value="Chorismate lyase-like"/>
    <property type="match status" value="1"/>
</dbReference>
<dbReference type="SMART" id="SM00345">
    <property type="entry name" value="HTH_GNTR"/>
    <property type="match status" value="1"/>
</dbReference>
<dbReference type="Pfam" id="PF07702">
    <property type="entry name" value="UTRA"/>
    <property type="match status" value="1"/>
</dbReference>
<dbReference type="InterPro" id="IPR036390">
    <property type="entry name" value="WH_DNA-bd_sf"/>
</dbReference>
<protein>
    <submittedName>
        <fullName evidence="5">GntR family transcriptional regulator</fullName>
    </submittedName>
    <submittedName>
        <fullName evidence="6">UTRA domain-containing protein</fullName>
    </submittedName>
</protein>
<evidence type="ECO:0000313" key="6">
    <source>
        <dbReference type="EMBL" id="QGL46173.1"/>
    </source>
</evidence>
<keyword evidence="7" id="KW-1185">Reference proteome</keyword>
<evidence type="ECO:0000256" key="2">
    <source>
        <dbReference type="ARBA" id="ARBA00023125"/>
    </source>
</evidence>
<dbReference type="GO" id="GO:0003700">
    <property type="term" value="F:DNA-binding transcription factor activity"/>
    <property type="evidence" value="ECO:0007669"/>
    <property type="project" value="InterPro"/>
</dbReference>
<dbReference type="PRINTS" id="PR00035">
    <property type="entry name" value="HTHGNTR"/>
</dbReference>
<dbReference type="AlphaFoldDB" id="A0AAJ3DM77"/>
<sequence length="279" mass="30398">MCCHDIRALRSVIASVQWRASARPIPLSRSEEVSVTGPEIAVDRSSPVPLYFQVAEQFAAAIQRGELAPGDRLDSELQLADRLGLSRPTVRQAIQHLVDKGLIIRRRGVGTQVVRGEVRRAVELTSLHDDLVRAGQRPSTSVLELATVACPPAVAAALGVPPGGEVQHLRRLRFSDGEPLALMENWLPVDLPRITMAALQADGLYAILRAGGRRIRGASQRIGARAATAAEAQMLGERRGAPLLTMTRTAYDDQGRYVEHGAHIYRASRYSLEVTVAER</sequence>
<dbReference type="Proteomes" id="UP000402241">
    <property type="component" value="Chromosome"/>
</dbReference>
<dbReference type="EMBL" id="JAAHBZ010000019">
    <property type="protein sequence ID" value="NES31639.1"/>
    <property type="molecule type" value="Genomic_DNA"/>
</dbReference>
<evidence type="ECO:0000313" key="7">
    <source>
        <dbReference type="Proteomes" id="UP000402241"/>
    </source>
</evidence>
<evidence type="ECO:0000313" key="5">
    <source>
        <dbReference type="EMBL" id="NES31639.1"/>
    </source>
</evidence>
<dbReference type="Pfam" id="PF00392">
    <property type="entry name" value="GntR"/>
    <property type="match status" value="1"/>
</dbReference>